<organism evidence="3 4">
    <name type="scientific">Lysinibacillus macroides</name>
    <dbReference type="NCBI Taxonomy" id="33935"/>
    <lineage>
        <taxon>Bacteria</taxon>
        <taxon>Bacillati</taxon>
        <taxon>Bacillota</taxon>
        <taxon>Bacilli</taxon>
        <taxon>Bacillales</taxon>
        <taxon>Bacillaceae</taxon>
        <taxon>Lysinibacillus</taxon>
    </lineage>
</organism>
<accession>A0A0M9DHC3</accession>
<dbReference type="PANTHER" id="PTHR11487:SF0">
    <property type="entry name" value="S-ACYL FATTY ACID SYNTHASE THIOESTERASE, MEDIUM CHAIN"/>
    <property type="match status" value="1"/>
</dbReference>
<evidence type="ECO:0000313" key="3">
    <source>
        <dbReference type="EMBL" id="KOY81488.1"/>
    </source>
</evidence>
<keyword evidence="4" id="KW-1185">Reference proteome</keyword>
<evidence type="ECO:0000256" key="1">
    <source>
        <dbReference type="ARBA" id="ARBA00007169"/>
    </source>
</evidence>
<protein>
    <recommendedName>
        <fullName evidence="2">Thioesterase domain-containing protein</fullName>
    </recommendedName>
</protein>
<dbReference type="Proteomes" id="UP000037977">
    <property type="component" value="Unassembled WGS sequence"/>
</dbReference>
<feature type="domain" description="Thioesterase" evidence="2">
    <location>
        <begin position="17"/>
        <end position="237"/>
    </location>
</feature>
<sequence>MKIWFPFSCNHQADVNLFCFHHAGGSASNYREWISGYRHLNIYSVELPGKGTRRMEEPILNIAALGAKVAQAIESISKDKKVVLFGHSMGAAIAFEVAHYLENYTDVQLQLLVAASRQAPHCKGKDKYHSTMADHYLIQELHRLGGTPQCLLNNQEFLNFVIPSIKNDYILHESFSYTGQKLNIPVIAHYGDEDPDLADTDMSCWREVTNNSFSFENFQGSHFYLYELGDMYVKVIEDTILHYSVSTP</sequence>
<proteinExistence type="inferred from homology"/>
<name>A0A0M9DHC3_9BACI</name>
<dbReference type="InterPro" id="IPR029058">
    <property type="entry name" value="AB_hydrolase_fold"/>
</dbReference>
<dbReference type="InterPro" id="IPR012223">
    <property type="entry name" value="TEII"/>
</dbReference>
<dbReference type="EMBL" id="LGCI01000010">
    <property type="protein sequence ID" value="KOY81488.1"/>
    <property type="molecule type" value="Genomic_DNA"/>
</dbReference>
<comment type="caution">
    <text evidence="3">The sequence shown here is derived from an EMBL/GenBank/DDBJ whole genome shotgun (WGS) entry which is preliminary data.</text>
</comment>
<dbReference type="AlphaFoldDB" id="A0A0M9DHC3"/>
<gene>
    <name evidence="3" type="ORF">ADM90_18380</name>
</gene>
<dbReference type="Pfam" id="PF00975">
    <property type="entry name" value="Thioesterase"/>
    <property type="match status" value="1"/>
</dbReference>
<dbReference type="PANTHER" id="PTHR11487">
    <property type="entry name" value="THIOESTERASE"/>
    <property type="match status" value="1"/>
</dbReference>
<evidence type="ECO:0000313" key="4">
    <source>
        <dbReference type="Proteomes" id="UP000037977"/>
    </source>
</evidence>
<reference evidence="3 4" key="1">
    <citation type="submission" date="2015-07" db="EMBL/GenBank/DDBJ databases">
        <title>Genome sequencing project for genomic taxonomy and phylogenomics of Bacillus-like bacteria.</title>
        <authorList>
            <person name="Liu B."/>
            <person name="Wang J."/>
            <person name="Zhu Y."/>
            <person name="Liu G."/>
            <person name="Chen Q."/>
            <person name="Chen Z."/>
            <person name="Che J."/>
            <person name="Ge C."/>
            <person name="Shi H."/>
            <person name="Pan Z."/>
            <person name="Liu X."/>
        </authorList>
    </citation>
    <scope>NUCLEOTIDE SEQUENCE [LARGE SCALE GENOMIC DNA]</scope>
    <source>
        <strain evidence="3 4">DSM 54</strain>
    </source>
</reference>
<comment type="similarity">
    <text evidence="1">Belongs to the thioesterase family.</text>
</comment>
<dbReference type="PATRIC" id="fig|33935.3.peg.2476"/>
<dbReference type="Gene3D" id="3.40.50.1820">
    <property type="entry name" value="alpha/beta hydrolase"/>
    <property type="match status" value="1"/>
</dbReference>
<dbReference type="STRING" id="33935.ADM90_18380"/>
<evidence type="ECO:0000259" key="2">
    <source>
        <dbReference type="Pfam" id="PF00975"/>
    </source>
</evidence>
<dbReference type="GO" id="GO:0008610">
    <property type="term" value="P:lipid biosynthetic process"/>
    <property type="evidence" value="ECO:0007669"/>
    <property type="project" value="TreeGrafter"/>
</dbReference>
<dbReference type="InterPro" id="IPR001031">
    <property type="entry name" value="Thioesterase"/>
</dbReference>
<dbReference type="SUPFAM" id="SSF53474">
    <property type="entry name" value="alpha/beta-Hydrolases"/>
    <property type="match status" value="1"/>
</dbReference>